<evidence type="ECO:0000259" key="3">
    <source>
        <dbReference type="Pfam" id="PF16220"/>
    </source>
</evidence>
<comment type="caution">
    <text evidence="4">The sequence shown here is derived from an EMBL/GenBank/DDBJ whole genome shotgun (WGS) entry which is preliminary data.</text>
</comment>
<proteinExistence type="predicted"/>
<keyword evidence="1" id="KW-1133">Transmembrane helix</keyword>
<dbReference type="InterPro" id="IPR012373">
    <property type="entry name" value="Ferrdict_sens_TM"/>
</dbReference>
<dbReference type="Pfam" id="PF16220">
    <property type="entry name" value="DUF4880"/>
    <property type="match status" value="1"/>
</dbReference>
<dbReference type="PIRSF" id="PIRSF018266">
    <property type="entry name" value="FecR"/>
    <property type="match status" value="1"/>
</dbReference>
<keyword evidence="5" id="KW-1185">Reference proteome</keyword>
<dbReference type="Gene3D" id="3.55.50.30">
    <property type="match status" value="1"/>
</dbReference>
<dbReference type="PANTHER" id="PTHR30273:SF2">
    <property type="entry name" value="PROTEIN FECR"/>
    <property type="match status" value="1"/>
</dbReference>
<feature type="domain" description="FecR protein" evidence="2">
    <location>
        <begin position="114"/>
        <end position="206"/>
    </location>
</feature>
<protein>
    <submittedName>
        <fullName evidence="4">Iron dicitrate transporter FecR</fullName>
    </submittedName>
</protein>
<dbReference type="RefSeq" id="WP_170303343.1">
    <property type="nucleotide sequence ID" value="NZ_BKAJ01000089.1"/>
</dbReference>
<dbReference type="AlphaFoldDB" id="A0A512NG15"/>
<evidence type="ECO:0000256" key="1">
    <source>
        <dbReference type="SAM" id="Phobius"/>
    </source>
</evidence>
<feature type="domain" description="FecR N-terminal" evidence="3">
    <location>
        <begin position="15"/>
        <end position="56"/>
    </location>
</feature>
<evidence type="ECO:0000313" key="5">
    <source>
        <dbReference type="Proteomes" id="UP000321058"/>
    </source>
</evidence>
<dbReference type="Gene3D" id="2.60.120.1440">
    <property type="match status" value="1"/>
</dbReference>
<dbReference type="InterPro" id="IPR006860">
    <property type="entry name" value="FecR"/>
</dbReference>
<organism evidence="4 5">
    <name type="scientific">Reyranella soli</name>
    <dbReference type="NCBI Taxonomy" id="1230389"/>
    <lineage>
        <taxon>Bacteria</taxon>
        <taxon>Pseudomonadati</taxon>
        <taxon>Pseudomonadota</taxon>
        <taxon>Alphaproteobacteria</taxon>
        <taxon>Hyphomicrobiales</taxon>
        <taxon>Reyranellaceae</taxon>
        <taxon>Reyranella</taxon>
    </lineage>
</organism>
<evidence type="ECO:0000259" key="2">
    <source>
        <dbReference type="Pfam" id="PF04773"/>
    </source>
</evidence>
<dbReference type="GO" id="GO:0016989">
    <property type="term" value="F:sigma factor antagonist activity"/>
    <property type="evidence" value="ECO:0007669"/>
    <property type="project" value="TreeGrafter"/>
</dbReference>
<dbReference type="Pfam" id="PF04773">
    <property type="entry name" value="FecR"/>
    <property type="match status" value="1"/>
</dbReference>
<evidence type="ECO:0000313" key="4">
    <source>
        <dbReference type="EMBL" id="GEP57890.1"/>
    </source>
</evidence>
<accession>A0A512NG15</accession>
<name>A0A512NG15_9HYPH</name>
<keyword evidence="1" id="KW-0472">Membrane</keyword>
<feature type="transmembrane region" description="Helical" evidence="1">
    <location>
        <begin position="86"/>
        <end position="108"/>
    </location>
</feature>
<dbReference type="PANTHER" id="PTHR30273">
    <property type="entry name" value="PERIPLASMIC SIGNAL SENSOR AND SIGMA FACTOR ACTIVATOR FECR-RELATED"/>
    <property type="match status" value="1"/>
</dbReference>
<dbReference type="InterPro" id="IPR032623">
    <property type="entry name" value="FecR_N"/>
</dbReference>
<dbReference type="EMBL" id="BKAJ01000089">
    <property type="protein sequence ID" value="GEP57890.1"/>
    <property type="molecule type" value="Genomic_DNA"/>
</dbReference>
<keyword evidence="1" id="KW-0812">Transmembrane</keyword>
<gene>
    <name evidence="4" type="primary">fecR</name>
    <name evidence="4" type="ORF">RSO01_50560</name>
</gene>
<sequence length="323" mass="35063">MESTPGPAQLQASIEASEWLIRLQEDLHDQVVMAEFRAWISASPANKSAWAETRALAQFALSLEPSQNVSRAPASAASTRRPIRRWAAYAGALAVATCLALVVGPGLAIRLQSDLTTDVAESRQLELPDGSRITLAASSAIAVSFSADERRVSLLQGEAFFEVRRNPERPFRVIADDITTSVVGTSFDVRRDSSGVAVAVQEGIVEVSYSAGSRKDAERLTPGQAVKWTWRGQSTRADVPPGLVATWRQGQLVLHDQLLGDAVDQFRRYYRGTIVLADSALASKPITGAYNLSDPEEALRAMARVHGARVRQITPWMIVISSI</sequence>
<dbReference type="Proteomes" id="UP000321058">
    <property type="component" value="Unassembled WGS sequence"/>
</dbReference>
<reference evidence="4 5" key="1">
    <citation type="submission" date="2019-07" db="EMBL/GenBank/DDBJ databases">
        <title>Whole genome shotgun sequence of Reyranella soli NBRC 108950.</title>
        <authorList>
            <person name="Hosoyama A."/>
            <person name="Uohara A."/>
            <person name="Ohji S."/>
            <person name="Ichikawa N."/>
        </authorList>
    </citation>
    <scope>NUCLEOTIDE SEQUENCE [LARGE SCALE GENOMIC DNA]</scope>
    <source>
        <strain evidence="4 5">NBRC 108950</strain>
    </source>
</reference>